<keyword evidence="2" id="KW-0678">Repressor</keyword>
<dbReference type="AlphaFoldDB" id="A0A285IDX2"/>
<keyword evidence="4" id="KW-1185">Reference proteome</keyword>
<dbReference type="Gene3D" id="3.30.460.10">
    <property type="entry name" value="Beta Polymerase, domain 2"/>
    <property type="match status" value="1"/>
</dbReference>
<comment type="similarity">
    <text evidence="1 2">Belongs to the Iojap/RsfS family.</text>
</comment>
<dbReference type="OrthoDB" id="9793681at2"/>
<evidence type="ECO:0000256" key="2">
    <source>
        <dbReference type="HAMAP-Rule" id="MF_01477"/>
    </source>
</evidence>
<comment type="function">
    <text evidence="2">Functions as a ribosomal silencing factor. Interacts with ribosomal protein uL14 (rplN), blocking formation of intersubunit bridge B8. Prevents association of the 30S and 50S ribosomal subunits and the formation of functional ribosomes, thus repressing translation.</text>
</comment>
<dbReference type="PANTHER" id="PTHR21043:SF0">
    <property type="entry name" value="MITOCHONDRIAL ASSEMBLY OF RIBOSOMAL LARGE SUBUNIT PROTEIN 1"/>
    <property type="match status" value="1"/>
</dbReference>
<dbReference type="GO" id="GO:0042256">
    <property type="term" value="P:cytosolic ribosome assembly"/>
    <property type="evidence" value="ECO:0007669"/>
    <property type="project" value="UniProtKB-UniRule"/>
</dbReference>
<dbReference type="PANTHER" id="PTHR21043">
    <property type="entry name" value="IOJAP SUPERFAMILY ORTHOLOG"/>
    <property type="match status" value="1"/>
</dbReference>
<dbReference type="GO" id="GO:0090071">
    <property type="term" value="P:negative regulation of ribosome biogenesis"/>
    <property type="evidence" value="ECO:0007669"/>
    <property type="project" value="UniProtKB-UniRule"/>
</dbReference>
<keyword evidence="2" id="KW-0963">Cytoplasm</keyword>
<dbReference type="Proteomes" id="UP000219573">
    <property type="component" value="Unassembled WGS sequence"/>
</dbReference>
<evidence type="ECO:0000313" key="3">
    <source>
        <dbReference type="EMBL" id="SNY45151.1"/>
    </source>
</evidence>
<evidence type="ECO:0000313" key="4">
    <source>
        <dbReference type="Proteomes" id="UP000219573"/>
    </source>
</evidence>
<dbReference type="NCBIfam" id="TIGR00090">
    <property type="entry name" value="rsfS_iojap_ybeB"/>
    <property type="match status" value="1"/>
</dbReference>
<dbReference type="Pfam" id="PF02410">
    <property type="entry name" value="RsfS"/>
    <property type="match status" value="1"/>
</dbReference>
<comment type="subcellular location">
    <subcellularLocation>
        <location evidence="2">Cytoplasm</location>
    </subcellularLocation>
</comment>
<dbReference type="GO" id="GO:0017148">
    <property type="term" value="P:negative regulation of translation"/>
    <property type="evidence" value="ECO:0007669"/>
    <property type="project" value="UniProtKB-UniRule"/>
</dbReference>
<name>A0A285IDX2_9FIRM</name>
<dbReference type="STRING" id="1413210.U472_12835"/>
<protein>
    <recommendedName>
        <fullName evidence="2">Ribosomal silencing factor RsfS</fullName>
    </recommendedName>
</protein>
<dbReference type="HAMAP" id="MF_01477">
    <property type="entry name" value="Iojap_RsfS"/>
    <property type="match status" value="1"/>
</dbReference>
<dbReference type="GO" id="GO:0043023">
    <property type="term" value="F:ribosomal large subunit binding"/>
    <property type="evidence" value="ECO:0007669"/>
    <property type="project" value="TreeGrafter"/>
</dbReference>
<evidence type="ECO:0000256" key="1">
    <source>
        <dbReference type="ARBA" id="ARBA00010574"/>
    </source>
</evidence>
<dbReference type="EMBL" id="OBDZ01000037">
    <property type="protein sequence ID" value="SNY45151.1"/>
    <property type="molecule type" value="Genomic_DNA"/>
</dbReference>
<dbReference type="InterPro" id="IPR004394">
    <property type="entry name" value="Iojap/RsfS/C7orf30"/>
</dbReference>
<gene>
    <name evidence="2" type="primary">rsfS</name>
    <name evidence="3" type="ORF">SAMN06265827_13712</name>
</gene>
<dbReference type="InterPro" id="IPR043519">
    <property type="entry name" value="NT_sf"/>
</dbReference>
<sequence>MKEINTEELAKKVAEAADDKKAEDIKVLDMRGVSILADYFIICSGAADTQVRAIINSVEDVLEEEGIYVKNKEGIDEGRWAVLDYADVIVHVFHKNEREHYQLEKLWGDATEVNWQN</sequence>
<organism evidence="3 4">
    <name type="scientific">Orenia metallireducens</name>
    <dbReference type="NCBI Taxonomy" id="1413210"/>
    <lineage>
        <taxon>Bacteria</taxon>
        <taxon>Bacillati</taxon>
        <taxon>Bacillota</taxon>
        <taxon>Clostridia</taxon>
        <taxon>Halanaerobiales</taxon>
        <taxon>Halobacteroidaceae</taxon>
        <taxon>Orenia</taxon>
    </lineage>
</organism>
<comment type="subunit">
    <text evidence="2">Interacts with ribosomal protein uL14 (rplN).</text>
</comment>
<dbReference type="GO" id="GO:0005737">
    <property type="term" value="C:cytoplasm"/>
    <property type="evidence" value="ECO:0007669"/>
    <property type="project" value="UniProtKB-SubCell"/>
</dbReference>
<dbReference type="SUPFAM" id="SSF81301">
    <property type="entry name" value="Nucleotidyltransferase"/>
    <property type="match status" value="1"/>
</dbReference>
<reference evidence="4" key="1">
    <citation type="submission" date="2017-09" db="EMBL/GenBank/DDBJ databases">
        <authorList>
            <person name="Varghese N."/>
            <person name="Submissions S."/>
        </authorList>
    </citation>
    <scope>NUCLEOTIDE SEQUENCE [LARGE SCALE GENOMIC DNA]</scope>
    <source>
        <strain evidence="4">MSL47</strain>
    </source>
</reference>
<keyword evidence="2" id="KW-0810">Translation regulation</keyword>
<accession>A0A285IDX2</accession>
<proteinExistence type="inferred from homology"/>